<gene>
    <name evidence="2" type="ORF">ONZ51_g7212</name>
</gene>
<evidence type="ECO:0000313" key="2">
    <source>
        <dbReference type="EMBL" id="KAJ8474441.1"/>
    </source>
</evidence>
<feature type="region of interest" description="Disordered" evidence="1">
    <location>
        <begin position="232"/>
        <end position="313"/>
    </location>
</feature>
<evidence type="ECO:0000256" key="1">
    <source>
        <dbReference type="SAM" id="MobiDB-lite"/>
    </source>
</evidence>
<evidence type="ECO:0000313" key="3">
    <source>
        <dbReference type="Proteomes" id="UP001215151"/>
    </source>
</evidence>
<feature type="compositionally biased region" description="Polar residues" evidence="1">
    <location>
        <begin position="248"/>
        <end position="282"/>
    </location>
</feature>
<reference evidence="2" key="1">
    <citation type="submission" date="2022-11" db="EMBL/GenBank/DDBJ databases">
        <title>Genome Sequence of Cubamyces cubensis.</title>
        <authorList>
            <person name="Buettner E."/>
        </authorList>
    </citation>
    <scope>NUCLEOTIDE SEQUENCE</scope>
    <source>
        <strain evidence="2">MPL-01</strain>
    </source>
</reference>
<accession>A0AAD7TRS3</accession>
<protein>
    <submittedName>
        <fullName evidence="2">Uncharacterized protein</fullName>
    </submittedName>
</protein>
<sequence length="329" mass="35877">MQSMNLFANTVAASGPATTAAALLSRLTSATYHPRRKAQVTEWDPSRDEIVEATKGGRWGAIGGERRRALRTFVHQWPPVLSKKIPSPAIPSYPWTDPKWSPAPSKRRDWKEEQFRLTEACNPFNPMNVALRAVEETKLERQMHGIPRNEDERDELTEAFNLFNPLNVAARAAAEAHLKATGRQPEPLESLSLVMGELSVCMEEPAPKSQPCVPADIPSTRAPPGEKLAALAPVAEPRTPSPRLLVASYSSPESDGHSDTTSSSWPTLASISPPQPRSQALHPNSGVDRAGLAATGKREVAECADSPDGDTFEELEAPSFMDFAFLDEV</sequence>
<feature type="region of interest" description="Disordered" evidence="1">
    <location>
        <begin position="205"/>
        <end position="224"/>
    </location>
</feature>
<dbReference type="Proteomes" id="UP001215151">
    <property type="component" value="Unassembled WGS sequence"/>
</dbReference>
<organism evidence="2 3">
    <name type="scientific">Trametes cubensis</name>
    <dbReference type="NCBI Taxonomy" id="1111947"/>
    <lineage>
        <taxon>Eukaryota</taxon>
        <taxon>Fungi</taxon>
        <taxon>Dikarya</taxon>
        <taxon>Basidiomycota</taxon>
        <taxon>Agaricomycotina</taxon>
        <taxon>Agaricomycetes</taxon>
        <taxon>Polyporales</taxon>
        <taxon>Polyporaceae</taxon>
        <taxon>Trametes</taxon>
    </lineage>
</organism>
<comment type="caution">
    <text evidence="2">The sequence shown here is derived from an EMBL/GenBank/DDBJ whole genome shotgun (WGS) entry which is preliminary data.</text>
</comment>
<keyword evidence="3" id="KW-1185">Reference proteome</keyword>
<proteinExistence type="predicted"/>
<name>A0AAD7TRS3_9APHY</name>
<dbReference type="EMBL" id="JAPEVG010000188">
    <property type="protein sequence ID" value="KAJ8474441.1"/>
    <property type="molecule type" value="Genomic_DNA"/>
</dbReference>
<dbReference type="AlphaFoldDB" id="A0AAD7TRS3"/>